<evidence type="ECO:0000256" key="4">
    <source>
        <dbReference type="ARBA" id="ARBA00022989"/>
    </source>
</evidence>
<dbReference type="EMBL" id="JAODUO010001002">
    <property type="protein sequence ID" value="KAK2172003.1"/>
    <property type="molecule type" value="Genomic_DNA"/>
</dbReference>
<comment type="subcellular location">
    <subcellularLocation>
        <location evidence="1">Cell membrane</location>
        <topology evidence="1">Multi-pass membrane protein</topology>
    </subcellularLocation>
</comment>
<keyword evidence="2" id="KW-1003">Cell membrane</keyword>
<dbReference type="CDD" id="cd00637">
    <property type="entry name" value="7tm_classA_rhodopsin-like"/>
    <property type="match status" value="1"/>
</dbReference>
<dbReference type="PANTHER" id="PTHR24249">
    <property type="entry name" value="HISTAMINE RECEPTOR-RELATED G-PROTEIN COUPLED RECEPTOR"/>
    <property type="match status" value="1"/>
</dbReference>
<keyword evidence="3 9" id="KW-0812">Transmembrane</keyword>
<proteinExistence type="predicted"/>
<evidence type="ECO:0000256" key="8">
    <source>
        <dbReference type="ARBA" id="ARBA00023224"/>
    </source>
</evidence>
<feature type="domain" description="G-protein coupled receptors family 1 profile" evidence="10">
    <location>
        <begin position="24"/>
        <end position="286"/>
    </location>
</feature>
<keyword evidence="8" id="KW-0807">Transducer</keyword>
<evidence type="ECO:0000313" key="12">
    <source>
        <dbReference type="Proteomes" id="UP001209878"/>
    </source>
</evidence>
<keyword evidence="4 9" id="KW-1133">Transmembrane helix</keyword>
<dbReference type="InterPro" id="IPR000276">
    <property type="entry name" value="GPCR_Rhodpsn"/>
</dbReference>
<dbReference type="GO" id="GO:0005886">
    <property type="term" value="C:plasma membrane"/>
    <property type="evidence" value="ECO:0007669"/>
    <property type="project" value="UniProtKB-SubCell"/>
</dbReference>
<feature type="transmembrane region" description="Helical" evidence="9">
    <location>
        <begin position="86"/>
        <end position="107"/>
    </location>
</feature>
<accession>A0AAD9KK38</accession>
<comment type="caution">
    <text evidence="11">The sequence shown here is derived from an EMBL/GenBank/DDBJ whole genome shotgun (WGS) entry which is preliminary data.</text>
</comment>
<keyword evidence="7" id="KW-0675">Receptor</keyword>
<evidence type="ECO:0000256" key="2">
    <source>
        <dbReference type="ARBA" id="ARBA00022475"/>
    </source>
</evidence>
<feature type="transmembrane region" description="Helical" evidence="9">
    <location>
        <begin position="174"/>
        <end position="197"/>
    </location>
</feature>
<name>A0AAD9KK38_RIDPI</name>
<evidence type="ECO:0000259" key="10">
    <source>
        <dbReference type="PROSITE" id="PS50262"/>
    </source>
</evidence>
<feature type="transmembrane region" description="Helical" evidence="9">
    <location>
        <begin position="127"/>
        <end position="147"/>
    </location>
</feature>
<feature type="transmembrane region" description="Helical" evidence="9">
    <location>
        <begin position="234"/>
        <end position="254"/>
    </location>
</feature>
<evidence type="ECO:0000256" key="3">
    <source>
        <dbReference type="ARBA" id="ARBA00022692"/>
    </source>
</evidence>
<dbReference type="InterPro" id="IPR017452">
    <property type="entry name" value="GPCR_Rhodpsn_7TM"/>
</dbReference>
<evidence type="ECO:0000256" key="5">
    <source>
        <dbReference type="ARBA" id="ARBA00023040"/>
    </source>
</evidence>
<dbReference type="Proteomes" id="UP001209878">
    <property type="component" value="Unassembled WGS sequence"/>
</dbReference>
<dbReference type="PANTHER" id="PTHR24249:SF372">
    <property type="entry name" value="G-PROTEIN COUPLED RECEPTORS FAMILY 1 PROFILE DOMAIN-CONTAINING PROTEIN"/>
    <property type="match status" value="1"/>
</dbReference>
<evidence type="ECO:0000313" key="11">
    <source>
        <dbReference type="EMBL" id="KAK2172003.1"/>
    </source>
</evidence>
<evidence type="ECO:0000256" key="6">
    <source>
        <dbReference type="ARBA" id="ARBA00023136"/>
    </source>
</evidence>
<dbReference type="InterPro" id="IPR050569">
    <property type="entry name" value="TAAR"/>
</dbReference>
<keyword evidence="6 9" id="KW-0472">Membrane</keyword>
<evidence type="ECO:0000256" key="9">
    <source>
        <dbReference type="SAM" id="Phobius"/>
    </source>
</evidence>
<feature type="transmembrane region" description="Helical" evidence="9">
    <location>
        <begin position="266"/>
        <end position="290"/>
    </location>
</feature>
<dbReference type="Gene3D" id="1.20.1070.10">
    <property type="entry name" value="Rhodopsin 7-helix transmembrane proteins"/>
    <property type="match status" value="1"/>
</dbReference>
<sequence>MDPPNISDVKPTIIGAVITLNIIMNSLVIAVIASYPDLRDERTTLFMLSLSVSDLASGCTAMPISAAVCSPSTPSAREAVVFLPKIHMFCVWWFGFNSLHSLCWVTVCKMVALLKPLRHEIILTRRIVIGIIVFNWVLGAAVAASRLSSGTLTFSTTTCTHYFVPTTRRSVQTISAYAFTMVLPGAVLVYATVRIFIVVVRTHISLTAQVHPIGGGAGSAGLVTLQAIRSGRNVLVICAVSVVLTLPLVAFALLRNTIGNHKINTVFSFSAMWLFSCNSFMNSFLYLTLYRSLRQKTRRMFINVYETFRYG</sequence>
<evidence type="ECO:0000256" key="1">
    <source>
        <dbReference type="ARBA" id="ARBA00004651"/>
    </source>
</evidence>
<dbReference type="PROSITE" id="PS50262">
    <property type="entry name" value="G_PROTEIN_RECEP_F1_2"/>
    <property type="match status" value="1"/>
</dbReference>
<feature type="transmembrane region" description="Helical" evidence="9">
    <location>
        <begin position="12"/>
        <end position="33"/>
    </location>
</feature>
<reference evidence="11" key="1">
    <citation type="journal article" date="2023" name="Mol. Biol. Evol.">
        <title>Third-Generation Sequencing Reveals the Adaptive Role of the Epigenome in Three Deep-Sea Polychaetes.</title>
        <authorList>
            <person name="Perez M."/>
            <person name="Aroh O."/>
            <person name="Sun Y."/>
            <person name="Lan Y."/>
            <person name="Juniper S.K."/>
            <person name="Young C.R."/>
            <person name="Angers B."/>
            <person name="Qian P.Y."/>
        </authorList>
    </citation>
    <scope>NUCLEOTIDE SEQUENCE</scope>
    <source>
        <strain evidence="11">R07B-5</strain>
    </source>
</reference>
<keyword evidence="5" id="KW-0297">G-protein coupled receptor</keyword>
<dbReference type="SUPFAM" id="SSF81321">
    <property type="entry name" value="Family A G protein-coupled receptor-like"/>
    <property type="match status" value="1"/>
</dbReference>
<dbReference type="PRINTS" id="PR00237">
    <property type="entry name" value="GPCRRHODOPSN"/>
</dbReference>
<gene>
    <name evidence="11" type="ORF">NP493_1002g00000</name>
</gene>
<protein>
    <recommendedName>
        <fullName evidence="10">G-protein coupled receptors family 1 profile domain-containing protein</fullName>
    </recommendedName>
</protein>
<organism evidence="11 12">
    <name type="scientific">Ridgeia piscesae</name>
    <name type="common">Tubeworm</name>
    <dbReference type="NCBI Taxonomy" id="27915"/>
    <lineage>
        <taxon>Eukaryota</taxon>
        <taxon>Metazoa</taxon>
        <taxon>Spiralia</taxon>
        <taxon>Lophotrochozoa</taxon>
        <taxon>Annelida</taxon>
        <taxon>Polychaeta</taxon>
        <taxon>Sedentaria</taxon>
        <taxon>Canalipalpata</taxon>
        <taxon>Sabellida</taxon>
        <taxon>Siboglinidae</taxon>
        <taxon>Ridgeia</taxon>
    </lineage>
</organism>
<dbReference type="Pfam" id="PF00001">
    <property type="entry name" value="7tm_1"/>
    <property type="match status" value="1"/>
</dbReference>
<dbReference type="AlphaFoldDB" id="A0AAD9KK38"/>
<dbReference type="GO" id="GO:0004930">
    <property type="term" value="F:G protein-coupled receptor activity"/>
    <property type="evidence" value="ECO:0007669"/>
    <property type="project" value="UniProtKB-KW"/>
</dbReference>
<evidence type="ECO:0000256" key="7">
    <source>
        <dbReference type="ARBA" id="ARBA00023170"/>
    </source>
</evidence>
<keyword evidence="12" id="KW-1185">Reference proteome</keyword>